<feature type="region of interest" description="Disordered" evidence="1">
    <location>
        <begin position="1"/>
        <end position="56"/>
    </location>
</feature>
<organism evidence="2">
    <name type="scientific">uncultured Blastococcus sp</name>
    <dbReference type="NCBI Taxonomy" id="217144"/>
    <lineage>
        <taxon>Bacteria</taxon>
        <taxon>Bacillati</taxon>
        <taxon>Actinomycetota</taxon>
        <taxon>Actinomycetes</taxon>
        <taxon>Geodermatophilales</taxon>
        <taxon>Geodermatophilaceae</taxon>
        <taxon>Blastococcus</taxon>
        <taxon>environmental samples</taxon>
    </lineage>
</organism>
<sequence>ERHGQAEEQGPGAEWPGQGARGPCHRRREHGGRGPQGPGRRQPQAGRREGQGRPQV</sequence>
<protein>
    <submittedName>
        <fullName evidence="2">Uncharacterized protein</fullName>
    </submittedName>
</protein>
<name>A0A6J4I2T8_9ACTN</name>
<dbReference type="EMBL" id="CADCTI010000129">
    <property type="protein sequence ID" value="CAA9239487.1"/>
    <property type="molecule type" value="Genomic_DNA"/>
</dbReference>
<accession>A0A6J4I2T8</accession>
<feature type="compositionally biased region" description="Basic and acidic residues" evidence="1">
    <location>
        <begin position="46"/>
        <end position="56"/>
    </location>
</feature>
<evidence type="ECO:0000313" key="2">
    <source>
        <dbReference type="EMBL" id="CAA9239487.1"/>
    </source>
</evidence>
<feature type="non-terminal residue" evidence="2">
    <location>
        <position position="1"/>
    </location>
</feature>
<feature type="non-terminal residue" evidence="2">
    <location>
        <position position="56"/>
    </location>
</feature>
<evidence type="ECO:0000256" key="1">
    <source>
        <dbReference type="SAM" id="MobiDB-lite"/>
    </source>
</evidence>
<gene>
    <name evidence="2" type="ORF">AVDCRST_MAG57-1419</name>
</gene>
<reference evidence="2" key="1">
    <citation type="submission" date="2020-02" db="EMBL/GenBank/DDBJ databases">
        <authorList>
            <person name="Meier V. D."/>
        </authorList>
    </citation>
    <scope>NUCLEOTIDE SEQUENCE</scope>
    <source>
        <strain evidence="2">AVDCRST_MAG57</strain>
    </source>
</reference>
<dbReference type="AlphaFoldDB" id="A0A6J4I2T8"/>
<proteinExistence type="predicted"/>